<organism evidence="1">
    <name type="scientific">Anguilla anguilla</name>
    <name type="common">European freshwater eel</name>
    <name type="synonym">Muraena anguilla</name>
    <dbReference type="NCBI Taxonomy" id="7936"/>
    <lineage>
        <taxon>Eukaryota</taxon>
        <taxon>Metazoa</taxon>
        <taxon>Chordata</taxon>
        <taxon>Craniata</taxon>
        <taxon>Vertebrata</taxon>
        <taxon>Euteleostomi</taxon>
        <taxon>Actinopterygii</taxon>
        <taxon>Neopterygii</taxon>
        <taxon>Teleostei</taxon>
        <taxon>Anguilliformes</taxon>
        <taxon>Anguillidae</taxon>
        <taxon>Anguilla</taxon>
    </lineage>
</organism>
<evidence type="ECO:0000313" key="1">
    <source>
        <dbReference type="EMBL" id="JAH26994.1"/>
    </source>
</evidence>
<reference evidence="1" key="1">
    <citation type="submission" date="2014-11" db="EMBL/GenBank/DDBJ databases">
        <authorList>
            <person name="Amaro Gonzalez C."/>
        </authorList>
    </citation>
    <scope>NUCLEOTIDE SEQUENCE</scope>
</reference>
<dbReference type="AlphaFoldDB" id="A0A0E9RD30"/>
<accession>A0A0E9RD30</accession>
<sequence length="29" mass="3317">MVSVIPKELVCFHALNLNEQLTKKGNNIY</sequence>
<name>A0A0E9RD30_ANGAN</name>
<protein>
    <submittedName>
        <fullName evidence="1">Uncharacterized protein</fullName>
    </submittedName>
</protein>
<reference evidence="1" key="2">
    <citation type="journal article" date="2015" name="Fish Shellfish Immunol.">
        <title>Early steps in the European eel (Anguilla anguilla)-Vibrio vulnificus interaction in the gills: Role of the RtxA13 toxin.</title>
        <authorList>
            <person name="Callol A."/>
            <person name="Pajuelo D."/>
            <person name="Ebbesson L."/>
            <person name="Teles M."/>
            <person name="MacKenzie S."/>
            <person name="Amaro C."/>
        </authorList>
    </citation>
    <scope>NUCLEOTIDE SEQUENCE</scope>
</reference>
<dbReference type="EMBL" id="GBXM01081583">
    <property type="protein sequence ID" value="JAH26994.1"/>
    <property type="molecule type" value="Transcribed_RNA"/>
</dbReference>
<proteinExistence type="predicted"/>